<keyword evidence="4" id="KW-1185">Reference proteome</keyword>
<dbReference type="PANTHER" id="PTHR43798:SF31">
    <property type="entry name" value="AB HYDROLASE SUPERFAMILY PROTEIN YCLE"/>
    <property type="match status" value="1"/>
</dbReference>
<dbReference type="RefSeq" id="WP_068368963.1">
    <property type="nucleotide sequence ID" value="NZ_CAMYBE010000011.1"/>
</dbReference>
<sequence length="254" mass="28946">MEKEYIQLNGKQIALVDTKVGEDIVFVLHGWGAMIESIMPIVNVLKDKYRVIAYDAYGHGDSDAPDEVIGGEEYMQLLHALYDYFGVESAHCVGHSFGGKTLTLFASRYPEKVKRLVLIDASGVKPKRKFSYYVKVYSFKLMKFLYRAAFFWKDREEAMKSFYRSHGSDDYRAADGIMRKVFVKVVNENTEDVFKKIKAETLLIWGDKDDATPLYMAEVFEKKIPGAGLVVLEGGHYSYLDAFGQFSAVLRSFL</sequence>
<dbReference type="OrthoDB" id="9775557at2"/>
<dbReference type="Pfam" id="PF00561">
    <property type="entry name" value="Abhydrolase_1"/>
    <property type="match status" value="2"/>
</dbReference>
<evidence type="ECO:0000313" key="3">
    <source>
        <dbReference type="EMBL" id="KXB65372.1"/>
    </source>
</evidence>
<dbReference type="GO" id="GO:0016020">
    <property type="term" value="C:membrane"/>
    <property type="evidence" value="ECO:0007669"/>
    <property type="project" value="TreeGrafter"/>
</dbReference>
<dbReference type="GO" id="GO:0016787">
    <property type="term" value="F:hydrolase activity"/>
    <property type="evidence" value="ECO:0007669"/>
    <property type="project" value="UniProtKB-KW"/>
</dbReference>
<dbReference type="Gene3D" id="3.40.50.1820">
    <property type="entry name" value="alpha/beta hydrolase"/>
    <property type="match status" value="1"/>
</dbReference>
<dbReference type="STRING" id="755172.HMPREF1863_01468"/>
<dbReference type="EMBL" id="LSDG01000043">
    <property type="protein sequence ID" value="KXB65372.1"/>
    <property type="molecule type" value="Genomic_DNA"/>
</dbReference>
<dbReference type="PATRIC" id="fig|755172.3.peg.1429"/>
<keyword evidence="1 3" id="KW-0378">Hydrolase</keyword>
<feature type="domain" description="AB hydrolase-1" evidence="2">
    <location>
        <begin position="24"/>
        <end position="127"/>
    </location>
</feature>
<accession>A0A134ACC6</accession>
<evidence type="ECO:0000313" key="4">
    <source>
        <dbReference type="Proteomes" id="UP000070442"/>
    </source>
</evidence>
<gene>
    <name evidence="3" type="ORF">HMPREF1863_01468</name>
</gene>
<feature type="domain" description="AB hydrolase-1" evidence="2">
    <location>
        <begin position="142"/>
        <end position="242"/>
    </location>
</feature>
<name>A0A134ACC6_9FIRM</name>
<dbReference type="InterPro" id="IPR029058">
    <property type="entry name" value="AB_hydrolase_fold"/>
</dbReference>
<dbReference type="PRINTS" id="PR00111">
    <property type="entry name" value="ABHYDROLASE"/>
</dbReference>
<dbReference type="PANTHER" id="PTHR43798">
    <property type="entry name" value="MONOACYLGLYCEROL LIPASE"/>
    <property type="match status" value="1"/>
</dbReference>
<evidence type="ECO:0000256" key="1">
    <source>
        <dbReference type="ARBA" id="ARBA00022801"/>
    </source>
</evidence>
<proteinExistence type="predicted"/>
<reference evidence="4" key="1">
    <citation type="submission" date="2016-01" db="EMBL/GenBank/DDBJ databases">
        <authorList>
            <person name="Mitreva M."/>
            <person name="Pepin K.H."/>
            <person name="Mihindukulasuriya K.A."/>
            <person name="Fulton R."/>
            <person name="Fronick C."/>
            <person name="O'Laughlin M."/>
            <person name="Miner T."/>
            <person name="Herter B."/>
            <person name="Rosa B.A."/>
            <person name="Cordes M."/>
            <person name="Tomlinson C."/>
            <person name="Wollam A."/>
            <person name="Palsikar V.B."/>
            <person name="Mardis E.R."/>
            <person name="Wilson R.K."/>
        </authorList>
    </citation>
    <scope>NUCLEOTIDE SEQUENCE [LARGE SCALE GENOMIC DNA]</scope>
    <source>
        <strain evidence="4">DNF00729</strain>
    </source>
</reference>
<comment type="caution">
    <text evidence="3">The sequence shown here is derived from an EMBL/GenBank/DDBJ whole genome shotgun (WGS) entry which is preliminary data.</text>
</comment>
<dbReference type="Proteomes" id="UP000070442">
    <property type="component" value="Unassembled WGS sequence"/>
</dbReference>
<dbReference type="SUPFAM" id="SSF53474">
    <property type="entry name" value="alpha/beta-Hydrolases"/>
    <property type="match status" value="1"/>
</dbReference>
<evidence type="ECO:0000259" key="2">
    <source>
        <dbReference type="Pfam" id="PF00561"/>
    </source>
</evidence>
<protein>
    <submittedName>
        <fullName evidence="3">Hydrolase, alpha/beta domain protein</fullName>
    </submittedName>
</protein>
<dbReference type="AlphaFoldDB" id="A0A134ACC6"/>
<dbReference type="InterPro" id="IPR050266">
    <property type="entry name" value="AB_hydrolase_sf"/>
</dbReference>
<dbReference type="InterPro" id="IPR000073">
    <property type="entry name" value="AB_hydrolase_1"/>
</dbReference>
<organism evidence="3 4">
    <name type="scientific">Aedoeadaptatus coxii</name>
    <dbReference type="NCBI Taxonomy" id="755172"/>
    <lineage>
        <taxon>Bacteria</taxon>
        <taxon>Bacillati</taxon>
        <taxon>Bacillota</taxon>
        <taxon>Tissierellia</taxon>
        <taxon>Tissierellales</taxon>
        <taxon>Peptoniphilaceae</taxon>
        <taxon>Aedoeadaptatus</taxon>
    </lineage>
</organism>